<sequence length="108" mass="12096">MLRHRVDGSMTWRLLATNNRDLGRAPVSYADPEACRAAVLWLQRNVTGLRIVIVRAGPSSWSWRIMAGETVVAVSSRDYQRRIQADQAATIALDLIPAAELVDLDPRR</sequence>
<dbReference type="EMBL" id="JBIAZU010000007">
    <property type="protein sequence ID" value="MFF5295302.1"/>
    <property type="molecule type" value="Genomic_DNA"/>
</dbReference>
<dbReference type="SUPFAM" id="SSF160113">
    <property type="entry name" value="YegP-like"/>
    <property type="match status" value="1"/>
</dbReference>
<gene>
    <name evidence="1" type="ORF">ACFY35_38200</name>
</gene>
<dbReference type="RefSeq" id="WP_020510979.1">
    <property type="nucleotide sequence ID" value="NZ_JBIAZU010000007.1"/>
</dbReference>
<keyword evidence="2" id="KW-1185">Reference proteome</keyword>
<protein>
    <recommendedName>
        <fullName evidence="3">DUF1508 domain-containing protein</fullName>
    </recommendedName>
</protein>
<name>A0ABW6WPT5_9ACTN</name>
<reference evidence="1 2" key="1">
    <citation type="submission" date="2024-10" db="EMBL/GenBank/DDBJ databases">
        <title>The Natural Products Discovery Center: Release of the First 8490 Sequenced Strains for Exploring Actinobacteria Biosynthetic Diversity.</title>
        <authorList>
            <person name="Kalkreuter E."/>
            <person name="Kautsar S.A."/>
            <person name="Yang D."/>
            <person name="Bader C.D."/>
            <person name="Teijaro C.N."/>
            <person name="Fluegel L."/>
            <person name="Davis C.M."/>
            <person name="Simpson J.R."/>
            <person name="Lauterbach L."/>
            <person name="Steele A.D."/>
            <person name="Gui C."/>
            <person name="Meng S."/>
            <person name="Li G."/>
            <person name="Viehrig K."/>
            <person name="Ye F."/>
            <person name="Su P."/>
            <person name="Kiefer A.F."/>
            <person name="Nichols A."/>
            <person name="Cepeda A.J."/>
            <person name="Yan W."/>
            <person name="Fan B."/>
            <person name="Jiang Y."/>
            <person name="Adhikari A."/>
            <person name="Zheng C.-J."/>
            <person name="Schuster L."/>
            <person name="Cowan T.M."/>
            <person name="Smanski M.J."/>
            <person name="Chevrette M.G."/>
            <person name="De Carvalho L.P.S."/>
            <person name="Shen B."/>
        </authorList>
    </citation>
    <scope>NUCLEOTIDE SEQUENCE [LARGE SCALE GENOMIC DNA]</scope>
    <source>
        <strain evidence="1 2">NPDC000087</strain>
    </source>
</reference>
<proteinExistence type="predicted"/>
<evidence type="ECO:0008006" key="3">
    <source>
        <dbReference type="Google" id="ProtNLM"/>
    </source>
</evidence>
<dbReference type="Gene3D" id="2.30.29.80">
    <property type="match status" value="1"/>
</dbReference>
<evidence type="ECO:0000313" key="1">
    <source>
        <dbReference type="EMBL" id="MFF5295302.1"/>
    </source>
</evidence>
<dbReference type="InterPro" id="IPR036913">
    <property type="entry name" value="YegP-like_sf"/>
</dbReference>
<accession>A0ABW6WPT5</accession>
<organism evidence="1 2">
    <name type="scientific">Paractinoplanes globisporus</name>
    <dbReference type="NCBI Taxonomy" id="113565"/>
    <lineage>
        <taxon>Bacteria</taxon>
        <taxon>Bacillati</taxon>
        <taxon>Actinomycetota</taxon>
        <taxon>Actinomycetes</taxon>
        <taxon>Micromonosporales</taxon>
        <taxon>Micromonosporaceae</taxon>
        <taxon>Paractinoplanes</taxon>
    </lineage>
</organism>
<dbReference type="Proteomes" id="UP001602245">
    <property type="component" value="Unassembled WGS sequence"/>
</dbReference>
<evidence type="ECO:0000313" key="2">
    <source>
        <dbReference type="Proteomes" id="UP001602245"/>
    </source>
</evidence>
<comment type="caution">
    <text evidence="1">The sequence shown here is derived from an EMBL/GenBank/DDBJ whole genome shotgun (WGS) entry which is preliminary data.</text>
</comment>